<feature type="transmembrane region" description="Helical" evidence="4">
    <location>
        <begin position="120"/>
        <end position="149"/>
    </location>
</feature>
<keyword evidence="3" id="KW-0902">Two-component regulatory system</keyword>
<dbReference type="Proteomes" id="UP001621418">
    <property type="component" value="Chromosome"/>
</dbReference>
<keyword evidence="1" id="KW-0808">Transferase</keyword>
<evidence type="ECO:0000256" key="2">
    <source>
        <dbReference type="ARBA" id="ARBA00022777"/>
    </source>
</evidence>
<protein>
    <submittedName>
        <fullName evidence="7">Histidine kinase</fullName>
    </submittedName>
</protein>
<dbReference type="Gene3D" id="3.30.565.10">
    <property type="entry name" value="Histidine kinase-like ATPase, C-terminal domain"/>
    <property type="match status" value="1"/>
</dbReference>
<keyword evidence="4" id="KW-1133">Transmembrane helix</keyword>
<evidence type="ECO:0000256" key="3">
    <source>
        <dbReference type="ARBA" id="ARBA00023012"/>
    </source>
</evidence>
<dbReference type="Pfam" id="PF02518">
    <property type="entry name" value="HATPase_c"/>
    <property type="match status" value="1"/>
</dbReference>
<dbReference type="CDD" id="cd16917">
    <property type="entry name" value="HATPase_UhpB-NarQ-NarX-like"/>
    <property type="match status" value="1"/>
</dbReference>
<sequence length="387" mass="40641">MSSGDFVDRVFGTGAADASGMRRGWFGAALAAGWLLYLVPQIHDSWVEHGTVRAVGATAAVLAFGGLIVTAFVVFRRLDWDEQDDPRSVDPRIWPVLAGMAALSVAMMALLGASALPTVLYIAVVAIFSLPTRLSSAVVVAVSAAMVAVPVFAPGWWLGGTALVLAVIPPVIWLAREIGLRGRRLQAITRSQRADLAIEAERNRVARDVHDILGHSLTVITIKTELAQRLIDVDVARAKAELADVERLAREALAGVRDTVGGLREVSLHRELATAHTALTAAEIVAVLPDSTMVDTQHGELFGWVLREAVTNVVRHSAAEHCTVVVTENSIEITDDGCGFDVTASSGAGLRGLAERLRAAGGTLTVSTPPGGGVGLLAAVPAEGSAR</sequence>
<evidence type="ECO:0000313" key="7">
    <source>
        <dbReference type="EMBL" id="WTY38415.1"/>
    </source>
</evidence>
<reference evidence="7 8" key="1">
    <citation type="submission" date="2022-10" db="EMBL/GenBank/DDBJ databases">
        <title>The complete genomes of actinobacterial strains from the NBC collection.</title>
        <authorList>
            <person name="Joergensen T.S."/>
            <person name="Alvarez Arevalo M."/>
            <person name="Sterndorff E.B."/>
            <person name="Faurdal D."/>
            <person name="Vuksanovic O."/>
            <person name="Mourched A.-S."/>
            <person name="Charusanti P."/>
            <person name="Shaw S."/>
            <person name="Blin K."/>
            <person name="Weber T."/>
        </authorList>
    </citation>
    <scope>NUCLEOTIDE SEQUENCE [LARGE SCALE GENOMIC DNA]</scope>
    <source>
        <strain evidence="7 8">NBC_01413</strain>
    </source>
</reference>
<dbReference type="InterPro" id="IPR003594">
    <property type="entry name" value="HATPase_dom"/>
</dbReference>
<evidence type="ECO:0000256" key="4">
    <source>
        <dbReference type="SAM" id="Phobius"/>
    </source>
</evidence>
<feature type="transmembrane region" description="Helical" evidence="4">
    <location>
        <begin position="155"/>
        <end position="175"/>
    </location>
</feature>
<dbReference type="Gene3D" id="1.20.5.1930">
    <property type="match status" value="1"/>
</dbReference>
<keyword evidence="2 7" id="KW-0418">Kinase</keyword>
<accession>A0ABZ1NEI2</accession>
<organism evidence="7 8">
    <name type="scientific">Nocardia salmonicida</name>
    <dbReference type="NCBI Taxonomy" id="53431"/>
    <lineage>
        <taxon>Bacteria</taxon>
        <taxon>Bacillati</taxon>
        <taxon>Actinomycetota</taxon>
        <taxon>Actinomycetes</taxon>
        <taxon>Mycobacteriales</taxon>
        <taxon>Nocardiaceae</taxon>
        <taxon>Nocardia</taxon>
    </lineage>
</organism>
<dbReference type="InterPro" id="IPR011712">
    <property type="entry name" value="Sig_transdc_His_kin_sub3_dim/P"/>
</dbReference>
<proteinExistence type="predicted"/>
<dbReference type="Pfam" id="PF07730">
    <property type="entry name" value="HisKA_3"/>
    <property type="match status" value="1"/>
</dbReference>
<dbReference type="GO" id="GO:0016301">
    <property type="term" value="F:kinase activity"/>
    <property type="evidence" value="ECO:0007669"/>
    <property type="project" value="UniProtKB-KW"/>
</dbReference>
<gene>
    <name evidence="7" type="ORF">OG308_11535</name>
</gene>
<evidence type="ECO:0000256" key="1">
    <source>
        <dbReference type="ARBA" id="ARBA00022679"/>
    </source>
</evidence>
<feature type="transmembrane region" description="Helical" evidence="4">
    <location>
        <begin position="51"/>
        <end position="73"/>
    </location>
</feature>
<dbReference type="PANTHER" id="PTHR24421:SF63">
    <property type="entry name" value="SENSOR HISTIDINE KINASE DESK"/>
    <property type="match status" value="1"/>
</dbReference>
<evidence type="ECO:0000259" key="5">
    <source>
        <dbReference type="Pfam" id="PF02518"/>
    </source>
</evidence>
<dbReference type="PANTHER" id="PTHR24421">
    <property type="entry name" value="NITRATE/NITRITE SENSOR PROTEIN NARX-RELATED"/>
    <property type="match status" value="1"/>
</dbReference>
<dbReference type="EMBL" id="CP109527">
    <property type="protein sequence ID" value="WTY38415.1"/>
    <property type="molecule type" value="Genomic_DNA"/>
</dbReference>
<keyword evidence="4" id="KW-0472">Membrane</keyword>
<evidence type="ECO:0000259" key="6">
    <source>
        <dbReference type="Pfam" id="PF07730"/>
    </source>
</evidence>
<keyword evidence="8" id="KW-1185">Reference proteome</keyword>
<feature type="transmembrane region" description="Helical" evidence="4">
    <location>
        <begin position="93"/>
        <end position="113"/>
    </location>
</feature>
<keyword evidence="4" id="KW-0812">Transmembrane</keyword>
<feature type="transmembrane region" description="Helical" evidence="4">
    <location>
        <begin position="20"/>
        <end position="39"/>
    </location>
</feature>
<dbReference type="InterPro" id="IPR050482">
    <property type="entry name" value="Sensor_HK_TwoCompSys"/>
</dbReference>
<evidence type="ECO:0000313" key="8">
    <source>
        <dbReference type="Proteomes" id="UP001621418"/>
    </source>
</evidence>
<name>A0ABZ1NEI2_9NOCA</name>
<feature type="domain" description="Signal transduction histidine kinase subgroup 3 dimerisation and phosphoacceptor" evidence="6">
    <location>
        <begin position="201"/>
        <end position="267"/>
    </location>
</feature>
<dbReference type="InterPro" id="IPR036890">
    <property type="entry name" value="HATPase_C_sf"/>
</dbReference>
<dbReference type="SUPFAM" id="SSF55874">
    <property type="entry name" value="ATPase domain of HSP90 chaperone/DNA topoisomerase II/histidine kinase"/>
    <property type="match status" value="1"/>
</dbReference>
<feature type="domain" description="Histidine kinase/HSP90-like ATPase" evidence="5">
    <location>
        <begin position="305"/>
        <end position="374"/>
    </location>
</feature>